<dbReference type="GO" id="GO:0042802">
    <property type="term" value="F:identical protein binding"/>
    <property type="evidence" value="ECO:0007669"/>
    <property type="project" value="UniProtKB-ARBA"/>
</dbReference>
<dbReference type="CDD" id="cd00383">
    <property type="entry name" value="trans_reg_C"/>
    <property type="match status" value="1"/>
</dbReference>
<dbReference type="GO" id="GO:0000987">
    <property type="term" value="F:cis-regulatory region sequence-specific DNA binding"/>
    <property type="evidence" value="ECO:0007669"/>
    <property type="project" value="UniProtKB-ARBA"/>
</dbReference>
<comment type="subcellular location">
    <subcellularLocation>
        <location evidence="1">Cytoplasm</location>
    </subcellularLocation>
</comment>
<evidence type="ECO:0000313" key="12">
    <source>
        <dbReference type="EMBL" id="TYL53247.1"/>
    </source>
</evidence>
<dbReference type="InterPro" id="IPR016032">
    <property type="entry name" value="Sig_transdc_resp-reg_C-effctor"/>
</dbReference>
<feature type="DNA-binding region" description="OmpR/PhoB-type" evidence="9">
    <location>
        <begin position="125"/>
        <end position="243"/>
    </location>
</feature>
<dbReference type="PROSITE" id="PS51755">
    <property type="entry name" value="OMPR_PHOB"/>
    <property type="match status" value="1"/>
</dbReference>
<evidence type="ECO:0000256" key="5">
    <source>
        <dbReference type="ARBA" id="ARBA00023015"/>
    </source>
</evidence>
<dbReference type="SMART" id="SM00862">
    <property type="entry name" value="Trans_reg_C"/>
    <property type="match status" value="1"/>
</dbReference>
<dbReference type="PANTHER" id="PTHR48111:SF50">
    <property type="entry name" value="KDP OPERON TRANSCRIPTIONAL REGULATORY PROTEIN KDPE"/>
    <property type="match status" value="1"/>
</dbReference>
<dbReference type="Gene3D" id="1.10.10.10">
    <property type="entry name" value="Winged helix-like DNA-binding domain superfamily/Winged helix DNA-binding domain"/>
    <property type="match status" value="1"/>
</dbReference>
<evidence type="ECO:0000256" key="4">
    <source>
        <dbReference type="ARBA" id="ARBA00023012"/>
    </source>
</evidence>
<protein>
    <submittedName>
        <fullName evidence="12">Response regulator</fullName>
    </submittedName>
</protein>
<keyword evidence="2" id="KW-0963">Cytoplasm</keyword>
<dbReference type="InterPro" id="IPR039420">
    <property type="entry name" value="WalR-like"/>
</dbReference>
<evidence type="ECO:0000256" key="2">
    <source>
        <dbReference type="ARBA" id="ARBA00022490"/>
    </source>
</evidence>
<evidence type="ECO:0000259" key="11">
    <source>
        <dbReference type="PROSITE" id="PS51755"/>
    </source>
</evidence>
<dbReference type="EMBL" id="VSSB01000001">
    <property type="protein sequence ID" value="TYL53247.1"/>
    <property type="molecule type" value="Genomic_DNA"/>
</dbReference>
<proteinExistence type="predicted"/>
<evidence type="ECO:0000256" key="1">
    <source>
        <dbReference type="ARBA" id="ARBA00004496"/>
    </source>
</evidence>
<organism evidence="12 13">
    <name type="scientific">Agromyces mariniharenae</name>
    <dbReference type="NCBI Taxonomy" id="2604423"/>
    <lineage>
        <taxon>Bacteria</taxon>
        <taxon>Bacillati</taxon>
        <taxon>Actinomycetota</taxon>
        <taxon>Actinomycetes</taxon>
        <taxon>Micrococcales</taxon>
        <taxon>Microbacteriaceae</taxon>
        <taxon>Agromyces</taxon>
    </lineage>
</organism>
<evidence type="ECO:0000256" key="3">
    <source>
        <dbReference type="ARBA" id="ARBA00022553"/>
    </source>
</evidence>
<name>A0A5S4V283_9MICO</name>
<evidence type="ECO:0000259" key="10">
    <source>
        <dbReference type="PROSITE" id="PS50110"/>
    </source>
</evidence>
<accession>A0A5S4V283</accession>
<reference evidence="12 13" key="1">
    <citation type="submission" date="2019-08" db="EMBL/GenBank/DDBJ databases">
        <authorList>
            <person name="Hu J."/>
        </authorList>
    </citation>
    <scope>NUCLEOTIDE SEQUENCE [LARGE SCALE GENOMIC DNA]</scope>
    <source>
        <strain evidence="12 13">NEAU-184</strain>
    </source>
</reference>
<keyword evidence="5" id="KW-0805">Transcription regulation</keyword>
<evidence type="ECO:0000256" key="8">
    <source>
        <dbReference type="PROSITE-ProRule" id="PRU00169"/>
    </source>
</evidence>
<keyword evidence="4" id="KW-0902">Two-component regulatory system</keyword>
<dbReference type="RefSeq" id="WP_148732716.1">
    <property type="nucleotide sequence ID" value="NZ_VSSB01000001.1"/>
</dbReference>
<evidence type="ECO:0000256" key="7">
    <source>
        <dbReference type="ARBA" id="ARBA00023163"/>
    </source>
</evidence>
<keyword evidence="13" id="KW-1185">Reference proteome</keyword>
<dbReference type="Gene3D" id="3.40.50.2300">
    <property type="match status" value="1"/>
</dbReference>
<dbReference type="AlphaFoldDB" id="A0A5S4V283"/>
<keyword evidence="3 8" id="KW-0597">Phosphoprotein</keyword>
<dbReference type="PANTHER" id="PTHR48111">
    <property type="entry name" value="REGULATOR OF RPOS"/>
    <property type="match status" value="1"/>
</dbReference>
<dbReference type="Pfam" id="PF00072">
    <property type="entry name" value="Response_reg"/>
    <property type="match status" value="1"/>
</dbReference>
<feature type="modified residue" description="4-aspartylphosphate" evidence="8">
    <location>
        <position position="51"/>
    </location>
</feature>
<dbReference type="SMART" id="SM00448">
    <property type="entry name" value="REC"/>
    <property type="match status" value="1"/>
</dbReference>
<evidence type="ECO:0000256" key="9">
    <source>
        <dbReference type="PROSITE-ProRule" id="PRU01091"/>
    </source>
</evidence>
<sequence>MKILVADDDAQLQRALRITLASRGYDVVAARDGAEAIELAASAHPDLVLLDLGMPNVDGMDVIRAVRAWSSVPILVLSGRTDSAEKVEALDAGADDYVTKPFAMDELLARIRARARATGGAEADAATVAIGDLVVDLAAKTIRRAGGPDGPGAADAGSGAAEGSAASVRLTPTEWRLLELFLRNPGKLLTREMLLSDVWGPYHRNDAGYLRLYVAQLRRKLEPVPSEPRHFLNEPGLGYRFEP</sequence>
<dbReference type="GO" id="GO:0032993">
    <property type="term" value="C:protein-DNA complex"/>
    <property type="evidence" value="ECO:0007669"/>
    <property type="project" value="TreeGrafter"/>
</dbReference>
<dbReference type="FunFam" id="3.40.50.2300:FF:000021">
    <property type="entry name" value="Two-component system response regulator KdpE"/>
    <property type="match status" value="1"/>
</dbReference>
<keyword evidence="6 9" id="KW-0238">DNA-binding</keyword>
<feature type="domain" description="Response regulatory" evidence="10">
    <location>
        <begin position="2"/>
        <end position="115"/>
    </location>
</feature>
<dbReference type="InterPro" id="IPR001867">
    <property type="entry name" value="OmpR/PhoB-type_DNA-bd"/>
</dbReference>
<dbReference type="GO" id="GO:0000156">
    <property type="term" value="F:phosphorelay response regulator activity"/>
    <property type="evidence" value="ECO:0007669"/>
    <property type="project" value="TreeGrafter"/>
</dbReference>
<dbReference type="PROSITE" id="PS50110">
    <property type="entry name" value="RESPONSE_REGULATORY"/>
    <property type="match status" value="1"/>
</dbReference>
<dbReference type="InterPro" id="IPR011006">
    <property type="entry name" value="CheY-like_superfamily"/>
</dbReference>
<keyword evidence="7" id="KW-0804">Transcription</keyword>
<dbReference type="Proteomes" id="UP000325243">
    <property type="component" value="Unassembled WGS sequence"/>
</dbReference>
<dbReference type="InterPro" id="IPR036388">
    <property type="entry name" value="WH-like_DNA-bd_sf"/>
</dbReference>
<comment type="caution">
    <text evidence="12">The sequence shown here is derived from an EMBL/GenBank/DDBJ whole genome shotgun (WGS) entry which is preliminary data.</text>
</comment>
<dbReference type="SUPFAM" id="SSF52172">
    <property type="entry name" value="CheY-like"/>
    <property type="match status" value="1"/>
</dbReference>
<evidence type="ECO:0000256" key="6">
    <source>
        <dbReference type="ARBA" id="ARBA00023125"/>
    </source>
</evidence>
<dbReference type="GO" id="GO:0045893">
    <property type="term" value="P:positive regulation of DNA-templated transcription"/>
    <property type="evidence" value="ECO:0007669"/>
    <property type="project" value="UniProtKB-ARBA"/>
</dbReference>
<feature type="domain" description="OmpR/PhoB-type" evidence="11">
    <location>
        <begin position="125"/>
        <end position="243"/>
    </location>
</feature>
<evidence type="ECO:0000313" key="13">
    <source>
        <dbReference type="Proteomes" id="UP000325243"/>
    </source>
</evidence>
<dbReference type="Pfam" id="PF00486">
    <property type="entry name" value="Trans_reg_C"/>
    <property type="match status" value="1"/>
</dbReference>
<gene>
    <name evidence="12" type="ORF">FYC51_06025</name>
</gene>
<dbReference type="GO" id="GO:0005829">
    <property type="term" value="C:cytosol"/>
    <property type="evidence" value="ECO:0007669"/>
    <property type="project" value="TreeGrafter"/>
</dbReference>
<dbReference type="Gene3D" id="6.10.250.690">
    <property type="match status" value="1"/>
</dbReference>
<dbReference type="SUPFAM" id="SSF46894">
    <property type="entry name" value="C-terminal effector domain of the bipartite response regulators"/>
    <property type="match status" value="1"/>
</dbReference>
<dbReference type="InterPro" id="IPR001789">
    <property type="entry name" value="Sig_transdc_resp-reg_receiver"/>
</dbReference>